<keyword evidence="6" id="KW-0539">Nucleus</keyword>
<evidence type="ECO:0000313" key="10">
    <source>
        <dbReference type="EMBL" id="OXA60477.1"/>
    </source>
</evidence>
<keyword evidence="4 7" id="KW-0863">Zinc-finger</keyword>
<keyword evidence="3" id="KW-0677">Repeat</keyword>
<dbReference type="PROSITE" id="PS00028">
    <property type="entry name" value="ZINC_FINGER_C2H2_1"/>
    <property type="match status" value="6"/>
</dbReference>
<dbReference type="GO" id="GO:0005634">
    <property type="term" value="C:nucleus"/>
    <property type="evidence" value="ECO:0007669"/>
    <property type="project" value="UniProtKB-SubCell"/>
</dbReference>
<evidence type="ECO:0000256" key="8">
    <source>
        <dbReference type="SAM" id="MobiDB-lite"/>
    </source>
</evidence>
<evidence type="ECO:0000256" key="2">
    <source>
        <dbReference type="ARBA" id="ARBA00022723"/>
    </source>
</evidence>
<evidence type="ECO:0000256" key="7">
    <source>
        <dbReference type="PROSITE-ProRule" id="PRU00042"/>
    </source>
</evidence>
<sequence length="712" mass="81388">MRCVICTTECKNNTNTVDLLEAQLSVIYFISEFIQDSHFDLEELLVQNGNPSEWIEFCDPCSKWVTEGRKLYKLSKELEAKLKGVQDKVEKTVRRTSLVGGGGNHDLMDNVRNAILQSGGVQDKNCRLTRTRHVVKRAMLSHTVEIKVEPKIDDSCYIDDELDNKNFMDSIVYPETDAGADNWKAPLDHHNDDSEWGKELRDNLDNFEDYEVSDLQSDSDVEYKPETTKSLRNNGRKSMRTRQNGRISKSKQDIRTMSPTSEESSQDISDSDEDRSMIKKKPLSKKKTDNNSSPKVKRLGTPRKSPAWMRTCPYCSRVFDRPSVLTKHLYSKLNVNCITNMEETQVENEQALSISCPICSKKCDTKVVFAKHFKFHTSSNKSKGRTDVDTPSLWCRKKEESTHICPHAECNGKAFSCSSKLKHHLVCTHKEINKTEMLKCSFCPKTFATKSYLKYHEFIHLPPEEKVKHIASLRTKVPVKDKTCPVCHMVFLSVTKMRVHLNNRHEKIVLRTCEICGKGFTRKDGYLDHLNSHLNTEEREKFMTGESITVPIALEMQTEQETVTLKLEKVTKSVAVSNRTCPTCGKLFTSRSRMSLHLKSVHEKSTAVICEVCGISIGCKKTLKNHMKYHEMEPGLKEFLCSDCGVAFRHRWSLRRHNLLTHNATTDLRKFPCPMCEKAYAFHSLLNQHQKARGHYLQSSEGDATGHSSSSI</sequence>
<comment type="caution">
    <text evidence="10">The sequence shown here is derived from an EMBL/GenBank/DDBJ whole genome shotgun (WGS) entry which is preliminary data.</text>
</comment>
<comment type="subcellular location">
    <subcellularLocation>
        <location evidence="1">Nucleus</location>
    </subcellularLocation>
</comment>
<accession>A0A226ETI7</accession>
<feature type="domain" description="C2H2-type" evidence="9">
    <location>
        <begin position="511"/>
        <end position="538"/>
    </location>
</feature>
<dbReference type="GO" id="GO:0000978">
    <property type="term" value="F:RNA polymerase II cis-regulatory region sequence-specific DNA binding"/>
    <property type="evidence" value="ECO:0007669"/>
    <property type="project" value="TreeGrafter"/>
</dbReference>
<organism evidence="10 11">
    <name type="scientific">Folsomia candida</name>
    <name type="common">Springtail</name>
    <dbReference type="NCBI Taxonomy" id="158441"/>
    <lineage>
        <taxon>Eukaryota</taxon>
        <taxon>Metazoa</taxon>
        <taxon>Ecdysozoa</taxon>
        <taxon>Arthropoda</taxon>
        <taxon>Hexapoda</taxon>
        <taxon>Collembola</taxon>
        <taxon>Entomobryomorpha</taxon>
        <taxon>Isotomoidea</taxon>
        <taxon>Isotomidae</taxon>
        <taxon>Proisotominae</taxon>
        <taxon>Folsomia</taxon>
    </lineage>
</organism>
<dbReference type="Proteomes" id="UP000198287">
    <property type="component" value="Unassembled WGS sequence"/>
</dbReference>
<dbReference type="SMART" id="SM00355">
    <property type="entry name" value="ZnF_C2H2"/>
    <property type="match status" value="10"/>
</dbReference>
<protein>
    <submittedName>
        <fullName evidence="10">Zinc finger protein 77</fullName>
    </submittedName>
</protein>
<dbReference type="InterPro" id="IPR036236">
    <property type="entry name" value="Znf_C2H2_sf"/>
</dbReference>
<dbReference type="Pfam" id="PF00096">
    <property type="entry name" value="zf-C2H2"/>
    <property type="match status" value="4"/>
</dbReference>
<dbReference type="GO" id="GO:0001228">
    <property type="term" value="F:DNA-binding transcription activator activity, RNA polymerase II-specific"/>
    <property type="evidence" value="ECO:0007669"/>
    <property type="project" value="TreeGrafter"/>
</dbReference>
<dbReference type="AlphaFoldDB" id="A0A226ETI7"/>
<dbReference type="Gene3D" id="3.30.160.60">
    <property type="entry name" value="Classic Zinc Finger"/>
    <property type="match status" value="5"/>
</dbReference>
<dbReference type="PANTHER" id="PTHR24376:SF235">
    <property type="entry name" value="C2H2-TYPE DOMAIN-CONTAINING PROTEIN"/>
    <property type="match status" value="1"/>
</dbReference>
<dbReference type="OMA" id="EESTHIC"/>
<evidence type="ECO:0000256" key="6">
    <source>
        <dbReference type="ARBA" id="ARBA00023242"/>
    </source>
</evidence>
<dbReference type="OrthoDB" id="3565419at2759"/>
<evidence type="ECO:0000259" key="9">
    <source>
        <dbReference type="PROSITE" id="PS50157"/>
    </source>
</evidence>
<keyword evidence="2" id="KW-0479">Metal-binding</keyword>
<reference evidence="10 11" key="1">
    <citation type="submission" date="2015-12" db="EMBL/GenBank/DDBJ databases">
        <title>The genome of Folsomia candida.</title>
        <authorList>
            <person name="Faddeeva A."/>
            <person name="Derks M.F."/>
            <person name="Anvar Y."/>
            <person name="Smit S."/>
            <person name="Van Straalen N."/>
            <person name="Roelofs D."/>
        </authorList>
    </citation>
    <scope>NUCLEOTIDE SEQUENCE [LARGE SCALE GENOMIC DNA]</scope>
    <source>
        <strain evidence="10 11">VU population</strain>
        <tissue evidence="10">Whole body</tissue>
    </source>
</reference>
<evidence type="ECO:0000313" key="11">
    <source>
        <dbReference type="Proteomes" id="UP000198287"/>
    </source>
</evidence>
<feature type="domain" description="C2H2-type" evidence="9">
    <location>
        <begin position="579"/>
        <end position="607"/>
    </location>
</feature>
<evidence type="ECO:0000256" key="5">
    <source>
        <dbReference type="ARBA" id="ARBA00022833"/>
    </source>
</evidence>
<evidence type="ECO:0000256" key="3">
    <source>
        <dbReference type="ARBA" id="ARBA00022737"/>
    </source>
</evidence>
<dbReference type="EMBL" id="LNIX01000002">
    <property type="protein sequence ID" value="OXA60477.1"/>
    <property type="molecule type" value="Genomic_DNA"/>
</dbReference>
<keyword evidence="5" id="KW-0862">Zinc</keyword>
<evidence type="ECO:0000256" key="4">
    <source>
        <dbReference type="ARBA" id="ARBA00022771"/>
    </source>
</evidence>
<dbReference type="PANTHER" id="PTHR24376">
    <property type="entry name" value="ZINC FINGER PROTEIN"/>
    <property type="match status" value="1"/>
</dbReference>
<feature type="domain" description="C2H2-type" evidence="9">
    <location>
        <begin position="438"/>
        <end position="465"/>
    </location>
</feature>
<evidence type="ECO:0000256" key="1">
    <source>
        <dbReference type="ARBA" id="ARBA00004123"/>
    </source>
</evidence>
<name>A0A226ETI7_FOLCA</name>
<gene>
    <name evidence="10" type="ORF">Fcan01_04890</name>
</gene>
<proteinExistence type="predicted"/>
<dbReference type="InterPro" id="IPR013087">
    <property type="entry name" value="Znf_C2H2_type"/>
</dbReference>
<dbReference type="PROSITE" id="PS50157">
    <property type="entry name" value="ZINC_FINGER_C2H2_2"/>
    <property type="match status" value="5"/>
</dbReference>
<keyword evidence="11" id="KW-1185">Reference proteome</keyword>
<feature type="domain" description="C2H2-type" evidence="9">
    <location>
        <begin position="639"/>
        <end position="667"/>
    </location>
</feature>
<feature type="region of interest" description="Disordered" evidence="8">
    <location>
        <begin position="215"/>
        <end position="303"/>
    </location>
</feature>
<feature type="domain" description="C2H2-type" evidence="9">
    <location>
        <begin position="671"/>
        <end position="700"/>
    </location>
</feature>
<dbReference type="SUPFAM" id="SSF57667">
    <property type="entry name" value="beta-beta-alpha zinc fingers"/>
    <property type="match status" value="3"/>
</dbReference>
<dbReference type="GO" id="GO:0008270">
    <property type="term" value="F:zinc ion binding"/>
    <property type="evidence" value="ECO:0007669"/>
    <property type="project" value="UniProtKB-KW"/>
</dbReference>